<gene>
    <name evidence="10" type="primary">murG</name>
    <name evidence="13" type="ORF">TBC1_11615</name>
</gene>
<dbReference type="Pfam" id="PF03033">
    <property type="entry name" value="Glyco_transf_28"/>
    <property type="match status" value="1"/>
</dbReference>
<evidence type="ECO:0000256" key="2">
    <source>
        <dbReference type="ARBA" id="ARBA00022618"/>
    </source>
</evidence>
<protein>
    <recommendedName>
        <fullName evidence="10">UDP-N-acetylglucosamine--N-acetylmuramyl-(pentapeptide) pyrophosphoryl-undecaprenol N-acetylglucosamine transferase</fullName>
        <ecNumber evidence="10">2.4.1.227</ecNumber>
    </recommendedName>
    <alternativeName>
        <fullName evidence="10">Undecaprenyl-PP-MurNAc-pentapeptide-UDPGlcNAc GlcNAc transferase</fullName>
    </alternativeName>
</protein>
<keyword evidence="7 10" id="KW-0472">Membrane</keyword>
<dbReference type="UniPathway" id="UPA00219"/>
<feature type="domain" description="Glycosyltransferase family 28 N-terminal" evidence="11">
    <location>
        <begin position="8"/>
        <end position="147"/>
    </location>
</feature>
<dbReference type="CDD" id="cd03785">
    <property type="entry name" value="GT28_MurG"/>
    <property type="match status" value="1"/>
</dbReference>
<dbReference type="Pfam" id="PF04101">
    <property type="entry name" value="Glyco_tran_28_C"/>
    <property type="match status" value="1"/>
</dbReference>
<dbReference type="GO" id="GO:0051991">
    <property type="term" value="F:UDP-N-acetyl-D-glucosamine:N-acetylmuramoyl-L-alanyl-D-glutamyl-meso-2,6-diaminopimelyl-D-alanyl-D-alanine-diphosphoundecaprenol 4-beta-N-acetylglucosaminlytransferase activity"/>
    <property type="evidence" value="ECO:0007669"/>
    <property type="project" value="RHEA"/>
</dbReference>
<comment type="pathway">
    <text evidence="10">Cell wall biogenesis; peptidoglycan biosynthesis.</text>
</comment>
<comment type="caution">
    <text evidence="10">Lacks conserved residue(s) required for the propagation of feature annotation.</text>
</comment>
<dbReference type="PANTHER" id="PTHR21015:SF22">
    <property type="entry name" value="GLYCOSYLTRANSFERASE"/>
    <property type="match status" value="1"/>
</dbReference>
<dbReference type="GO" id="GO:0051301">
    <property type="term" value="P:cell division"/>
    <property type="evidence" value="ECO:0007669"/>
    <property type="project" value="UniProtKB-KW"/>
</dbReference>
<organism evidence="13">
    <name type="scientific">Lentimicrobium saccharophilum</name>
    <dbReference type="NCBI Taxonomy" id="1678841"/>
    <lineage>
        <taxon>Bacteria</taxon>
        <taxon>Pseudomonadati</taxon>
        <taxon>Bacteroidota</taxon>
        <taxon>Bacteroidia</taxon>
        <taxon>Bacteroidales</taxon>
        <taxon>Lentimicrobiaceae</taxon>
        <taxon>Lentimicrobium</taxon>
    </lineage>
</organism>
<dbReference type="Proteomes" id="UP000053091">
    <property type="component" value="Unassembled WGS sequence"/>
</dbReference>
<feature type="binding site" evidence="10">
    <location>
        <position position="129"/>
    </location>
    <ligand>
        <name>UDP-N-acetyl-alpha-D-glucosamine</name>
        <dbReference type="ChEBI" id="CHEBI:57705"/>
    </ligand>
</feature>
<keyword evidence="8 10" id="KW-0131">Cell cycle</keyword>
<comment type="subcellular location">
    <subcellularLocation>
        <location evidence="10">Cell membrane</location>
        <topology evidence="10">Peripheral membrane protein</topology>
        <orientation evidence="10">Cytoplasmic side</orientation>
    </subcellularLocation>
</comment>
<evidence type="ECO:0000259" key="11">
    <source>
        <dbReference type="Pfam" id="PF03033"/>
    </source>
</evidence>
<feature type="binding site" evidence="10">
    <location>
        <position position="202"/>
    </location>
    <ligand>
        <name>UDP-N-acetyl-alpha-D-glucosamine</name>
        <dbReference type="ChEBI" id="CHEBI:57705"/>
    </ligand>
</feature>
<evidence type="ECO:0000256" key="3">
    <source>
        <dbReference type="ARBA" id="ARBA00022676"/>
    </source>
</evidence>
<dbReference type="InterPro" id="IPR006009">
    <property type="entry name" value="GlcNAc_MurG"/>
</dbReference>
<sequence>MPLPEKRIIISGGGTGGHIFPAIAIADALKNLEPGINILFTGAKGRMEMEKVPAAGYPIEALWISGLQRKLTWKNLLFPVKVIHSSIKARSIIKKFRPDAVVGVGGYASGPTVKAAAALGIPTILQEQNSYPGITNKMLARKAKKICVAYSGMEKYFPASKLVLTGNPVRAEIVHANAKKEEALEFFGLDRNKPTILAVGGSLGAFTINQSIHQGLKEIADSGIQLIWQTGKYYADQASAAVLPFENSGIRQYTFIARMDLAYAAADLVISRAGAIAISELCVTGKPGILVPSPNVAEDHQTKNAMALVSADAAIMVKDSECARELVKTTIELAGNNERKMQLSANILTMGKSKAAAEIAEIILSCIIK</sequence>
<comment type="function">
    <text evidence="10">Cell wall formation. Catalyzes the transfer of a GlcNAc subunit on undecaprenyl-pyrophosphoryl-MurNAc-pentapeptide (lipid intermediate I) to form undecaprenyl-pyrophosphoryl-MurNAc-(pentapeptide)GlcNAc (lipid intermediate II).</text>
</comment>
<dbReference type="InterPro" id="IPR007235">
    <property type="entry name" value="Glyco_trans_28_C"/>
</dbReference>
<dbReference type="GO" id="GO:0071555">
    <property type="term" value="P:cell wall organization"/>
    <property type="evidence" value="ECO:0007669"/>
    <property type="project" value="UniProtKB-KW"/>
</dbReference>
<dbReference type="GO" id="GO:0009252">
    <property type="term" value="P:peptidoglycan biosynthetic process"/>
    <property type="evidence" value="ECO:0007669"/>
    <property type="project" value="UniProtKB-UniRule"/>
</dbReference>
<dbReference type="STRING" id="1678841.TBC1_11615"/>
<evidence type="ECO:0000256" key="1">
    <source>
        <dbReference type="ARBA" id="ARBA00022475"/>
    </source>
</evidence>
<evidence type="ECO:0000256" key="8">
    <source>
        <dbReference type="ARBA" id="ARBA00023306"/>
    </source>
</evidence>
<dbReference type="GO" id="GO:0008360">
    <property type="term" value="P:regulation of cell shape"/>
    <property type="evidence" value="ECO:0007669"/>
    <property type="project" value="UniProtKB-KW"/>
</dbReference>
<keyword evidence="5 10" id="KW-0133">Cell shape</keyword>
<dbReference type="GO" id="GO:0005975">
    <property type="term" value="P:carbohydrate metabolic process"/>
    <property type="evidence" value="ECO:0007669"/>
    <property type="project" value="InterPro"/>
</dbReference>
<evidence type="ECO:0000256" key="10">
    <source>
        <dbReference type="HAMAP-Rule" id="MF_00033"/>
    </source>
</evidence>
<dbReference type="OrthoDB" id="9808936at2"/>
<comment type="catalytic activity">
    <reaction evidence="10">
        <text>di-trans,octa-cis-undecaprenyl diphospho-N-acetyl-alpha-D-muramoyl-L-alanyl-D-glutamyl-meso-2,6-diaminopimeloyl-D-alanyl-D-alanine + UDP-N-acetyl-alpha-D-glucosamine = di-trans,octa-cis-undecaprenyl diphospho-[N-acetyl-alpha-D-glucosaminyl-(1-&gt;4)]-N-acetyl-alpha-D-muramoyl-L-alanyl-D-glutamyl-meso-2,6-diaminopimeloyl-D-alanyl-D-alanine + UDP + H(+)</text>
        <dbReference type="Rhea" id="RHEA:31227"/>
        <dbReference type="ChEBI" id="CHEBI:15378"/>
        <dbReference type="ChEBI" id="CHEBI:57705"/>
        <dbReference type="ChEBI" id="CHEBI:58223"/>
        <dbReference type="ChEBI" id="CHEBI:61387"/>
        <dbReference type="ChEBI" id="CHEBI:61388"/>
        <dbReference type="EC" id="2.4.1.227"/>
    </reaction>
</comment>
<evidence type="ECO:0000256" key="9">
    <source>
        <dbReference type="ARBA" id="ARBA00023316"/>
    </source>
</evidence>
<keyword evidence="14" id="KW-1185">Reference proteome</keyword>
<proteinExistence type="inferred from homology"/>
<feature type="domain" description="Glycosyl transferase family 28 C-terminal" evidence="12">
    <location>
        <begin position="195"/>
        <end position="357"/>
    </location>
</feature>
<keyword evidence="9 10" id="KW-0961">Cell wall biogenesis/degradation</keyword>
<evidence type="ECO:0000259" key="12">
    <source>
        <dbReference type="Pfam" id="PF04101"/>
    </source>
</evidence>
<evidence type="ECO:0000256" key="6">
    <source>
        <dbReference type="ARBA" id="ARBA00022984"/>
    </source>
</evidence>
<reference evidence="13" key="1">
    <citation type="journal article" date="2015" name="Genome Announc.">
        <title>Draft Genome Sequence of Bacteroidales Strain TBC1, a Novel Isolate from a Methanogenic Wastewater Treatment System.</title>
        <authorList>
            <person name="Tourlousse D.M."/>
            <person name="Matsuura N."/>
            <person name="Sun L."/>
            <person name="Toyonaga M."/>
            <person name="Kuroda K."/>
            <person name="Ohashi A."/>
            <person name="Cruz R."/>
            <person name="Yamaguchi T."/>
            <person name="Sekiguchi Y."/>
        </authorList>
    </citation>
    <scope>NUCLEOTIDE SEQUENCE [LARGE SCALE GENOMIC DNA]</scope>
    <source>
        <strain evidence="13">TBC1</strain>
    </source>
</reference>
<keyword evidence="2 10" id="KW-0132">Cell division</keyword>
<dbReference type="NCBIfam" id="TIGR01133">
    <property type="entry name" value="murG"/>
    <property type="match status" value="1"/>
</dbReference>
<dbReference type="InterPro" id="IPR004276">
    <property type="entry name" value="GlycoTrans_28_N"/>
</dbReference>
<dbReference type="PATRIC" id="fig|1678841.3.peg.699"/>
<feature type="binding site" evidence="10">
    <location>
        <position position="301"/>
    </location>
    <ligand>
        <name>UDP-N-acetyl-alpha-D-glucosamine</name>
        <dbReference type="ChEBI" id="CHEBI:57705"/>
    </ligand>
</feature>
<keyword evidence="4 10" id="KW-0808">Transferase</keyword>
<dbReference type="GO" id="GO:0005886">
    <property type="term" value="C:plasma membrane"/>
    <property type="evidence" value="ECO:0007669"/>
    <property type="project" value="UniProtKB-SubCell"/>
</dbReference>
<feature type="binding site" evidence="10">
    <location>
        <position position="256"/>
    </location>
    <ligand>
        <name>UDP-N-acetyl-alpha-D-glucosamine</name>
        <dbReference type="ChEBI" id="CHEBI:57705"/>
    </ligand>
</feature>
<dbReference type="AlphaFoldDB" id="A0A0S7BPC1"/>
<keyword evidence="1 10" id="KW-1003">Cell membrane</keyword>
<evidence type="ECO:0000256" key="7">
    <source>
        <dbReference type="ARBA" id="ARBA00023136"/>
    </source>
</evidence>
<name>A0A0S7BPC1_9BACT</name>
<evidence type="ECO:0000313" key="14">
    <source>
        <dbReference type="Proteomes" id="UP000053091"/>
    </source>
</evidence>
<evidence type="ECO:0000256" key="5">
    <source>
        <dbReference type="ARBA" id="ARBA00022960"/>
    </source>
</evidence>
<comment type="similarity">
    <text evidence="10">Belongs to the glycosyltransferase 28 family. MurG subfamily.</text>
</comment>
<dbReference type="Gene3D" id="3.40.50.2000">
    <property type="entry name" value="Glycogen Phosphorylase B"/>
    <property type="match status" value="2"/>
</dbReference>
<feature type="binding site" evidence="10">
    <location>
        <begin position="15"/>
        <end position="17"/>
    </location>
    <ligand>
        <name>UDP-N-acetyl-alpha-D-glucosamine</name>
        <dbReference type="ChEBI" id="CHEBI:57705"/>
    </ligand>
</feature>
<keyword evidence="6 10" id="KW-0573">Peptidoglycan synthesis</keyword>
<dbReference type="EMBL" id="DF968182">
    <property type="protein sequence ID" value="GAP42485.1"/>
    <property type="molecule type" value="Genomic_DNA"/>
</dbReference>
<feature type="binding site" evidence="10">
    <location>
        <position position="170"/>
    </location>
    <ligand>
        <name>UDP-N-acetyl-alpha-D-glucosamine</name>
        <dbReference type="ChEBI" id="CHEBI:57705"/>
    </ligand>
</feature>
<evidence type="ECO:0000256" key="4">
    <source>
        <dbReference type="ARBA" id="ARBA00022679"/>
    </source>
</evidence>
<dbReference type="GO" id="GO:0050511">
    <property type="term" value="F:undecaprenyldiphospho-muramoylpentapeptide beta-N-acetylglucosaminyltransferase activity"/>
    <property type="evidence" value="ECO:0007669"/>
    <property type="project" value="UniProtKB-UniRule"/>
</dbReference>
<dbReference type="HAMAP" id="MF_00033">
    <property type="entry name" value="MurG"/>
    <property type="match status" value="1"/>
</dbReference>
<evidence type="ECO:0000313" key="13">
    <source>
        <dbReference type="EMBL" id="GAP42485.1"/>
    </source>
</evidence>
<dbReference type="EC" id="2.4.1.227" evidence="10"/>
<accession>A0A0S7BPC1</accession>
<keyword evidence="3 10" id="KW-0328">Glycosyltransferase</keyword>
<dbReference type="PANTHER" id="PTHR21015">
    <property type="entry name" value="UDP-N-ACETYLGLUCOSAMINE--N-ACETYLMURAMYL-(PENTAPEPTIDE) PYROPHOSPHORYL-UNDECAPRENOL N-ACETYLGLUCOSAMINE TRANSFERASE 1"/>
    <property type="match status" value="1"/>
</dbReference>
<dbReference type="SUPFAM" id="SSF53756">
    <property type="entry name" value="UDP-Glycosyltransferase/glycogen phosphorylase"/>
    <property type="match status" value="1"/>
</dbReference>